<dbReference type="EMBL" id="JAPNKE010000002">
    <property type="protein sequence ID" value="MCY1010899.1"/>
    <property type="molecule type" value="Genomic_DNA"/>
</dbReference>
<protein>
    <submittedName>
        <fullName evidence="2">Uncharacterized protein</fullName>
    </submittedName>
</protein>
<feature type="region of interest" description="Disordered" evidence="1">
    <location>
        <begin position="114"/>
        <end position="146"/>
    </location>
</feature>
<evidence type="ECO:0000256" key="1">
    <source>
        <dbReference type="SAM" id="MobiDB-lite"/>
    </source>
</evidence>
<name>A0A9X3EWN6_9BACT</name>
<gene>
    <name evidence="2" type="ORF">OV079_36115</name>
</gene>
<reference evidence="2" key="1">
    <citation type="submission" date="2022-11" db="EMBL/GenBank/DDBJ databases">
        <title>Minimal conservation of predation-associated metabolite biosynthetic gene clusters underscores biosynthetic potential of Myxococcota including descriptions for ten novel species: Archangium lansinium sp. nov., Myxococcus landrumus sp. nov., Nannocystis bai.</title>
        <authorList>
            <person name="Ahearne A."/>
            <person name="Stevens C."/>
            <person name="Phillips K."/>
        </authorList>
    </citation>
    <scope>NUCLEOTIDE SEQUENCE</scope>
    <source>
        <strain evidence="2">Na p29</strain>
    </source>
</reference>
<feature type="compositionally biased region" description="Basic and acidic residues" evidence="1">
    <location>
        <begin position="114"/>
        <end position="131"/>
    </location>
</feature>
<dbReference type="Proteomes" id="UP001150924">
    <property type="component" value="Unassembled WGS sequence"/>
</dbReference>
<comment type="caution">
    <text evidence="2">The sequence shown here is derived from an EMBL/GenBank/DDBJ whole genome shotgun (WGS) entry which is preliminary data.</text>
</comment>
<organism evidence="2 3">
    <name type="scientific">Nannocystis pusilla</name>
    <dbReference type="NCBI Taxonomy" id="889268"/>
    <lineage>
        <taxon>Bacteria</taxon>
        <taxon>Pseudomonadati</taxon>
        <taxon>Myxococcota</taxon>
        <taxon>Polyangia</taxon>
        <taxon>Nannocystales</taxon>
        <taxon>Nannocystaceae</taxon>
        <taxon>Nannocystis</taxon>
    </lineage>
</organism>
<dbReference type="RefSeq" id="WP_267774036.1">
    <property type="nucleotide sequence ID" value="NZ_JAPNKE010000002.1"/>
</dbReference>
<feature type="compositionally biased region" description="Basic and acidic residues" evidence="1">
    <location>
        <begin position="29"/>
        <end position="38"/>
    </location>
</feature>
<proteinExistence type="predicted"/>
<evidence type="ECO:0000313" key="2">
    <source>
        <dbReference type="EMBL" id="MCY1010899.1"/>
    </source>
</evidence>
<sequence>MHERLRDREHEVPVSSLFDGAVEAQRVADAGEHEHERGPAAGHRRHLGPDLDHDALRRVDADEARPAADERAAGDPRRVPIAEARQRRPGQHAATALVEGVDLLHQDGGHRLAHDRLDLRDTQSMHRGEKWHSRRLTASGNPDKLF</sequence>
<feature type="compositionally biased region" description="Basic and acidic residues" evidence="1">
    <location>
        <begin position="47"/>
        <end position="86"/>
    </location>
</feature>
<evidence type="ECO:0000313" key="3">
    <source>
        <dbReference type="Proteomes" id="UP001150924"/>
    </source>
</evidence>
<accession>A0A9X3EWN6</accession>
<keyword evidence="3" id="KW-1185">Reference proteome</keyword>
<feature type="compositionally biased region" description="Basic and acidic residues" evidence="1">
    <location>
        <begin position="1"/>
        <end position="12"/>
    </location>
</feature>
<dbReference type="AlphaFoldDB" id="A0A9X3EWN6"/>
<feature type="region of interest" description="Disordered" evidence="1">
    <location>
        <begin position="1"/>
        <end position="93"/>
    </location>
</feature>